<evidence type="ECO:0000256" key="1">
    <source>
        <dbReference type="ARBA" id="ARBA00009437"/>
    </source>
</evidence>
<dbReference type="AlphaFoldDB" id="A0A369WWV0"/>
<evidence type="ECO:0000313" key="6">
    <source>
        <dbReference type="EMBL" id="RDE25016.1"/>
    </source>
</evidence>
<gene>
    <name evidence="6" type="ORF">DV711_05460</name>
</gene>
<evidence type="ECO:0000313" key="7">
    <source>
        <dbReference type="Proteomes" id="UP000253769"/>
    </source>
</evidence>
<evidence type="ECO:0000259" key="5">
    <source>
        <dbReference type="PROSITE" id="PS50931"/>
    </source>
</evidence>
<dbReference type="InterPro" id="IPR036388">
    <property type="entry name" value="WH-like_DNA-bd_sf"/>
</dbReference>
<keyword evidence="7" id="KW-1185">Reference proteome</keyword>
<dbReference type="InterPro" id="IPR000847">
    <property type="entry name" value="LysR_HTH_N"/>
</dbReference>
<dbReference type="InterPro" id="IPR036390">
    <property type="entry name" value="WH_DNA-bd_sf"/>
</dbReference>
<feature type="domain" description="HTH lysR-type" evidence="5">
    <location>
        <begin position="2"/>
        <end position="59"/>
    </location>
</feature>
<dbReference type="GO" id="GO:0000976">
    <property type="term" value="F:transcription cis-regulatory region binding"/>
    <property type="evidence" value="ECO:0007669"/>
    <property type="project" value="TreeGrafter"/>
</dbReference>
<dbReference type="Gene3D" id="1.10.10.10">
    <property type="entry name" value="Winged helix-like DNA-binding domain superfamily/Winged helix DNA-binding domain"/>
    <property type="match status" value="1"/>
</dbReference>
<comment type="caution">
    <text evidence="6">The sequence shown here is derived from an EMBL/GenBank/DDBJ whole genome shotgun (WGS) entry which is preliminary data.</text>
</comment>
<accession>A0A369WWV0</accession>
<evidence type="ECO:0000256" key="4">
    <source>
        <dbReference type="ARBA" id="ARBA00023163"/>
    </source>
</evidence>
<sequence>MISPILLRTFVELVDTQHFTRTAEQLHMTQPGVSQHIKKLEQQLGAALLARYGKSFELTEAGQRLYDYAQNQVEAETQLRESIVGDNPEAGALQLACSGAMALRLYPALLALQQRYPALQVNLEAAPNQAIIERIKANQTDLGIVSQPCSDPVMTQQRLGQDLLCLVLPASTVPDQSKPDWELLLRLGFINHPDGHHYASQLLEANFASHYVGMDSLPQSGYINQLSQILLPVSMGLGFTVLPQSAVAVFPYPEQLTIASLDQPVSESIYLLHKKHRPLPQRYQLITELLASEWQ</sequence>
<keyword evidence="3" id="KW-0238">DNA-binding</keyword>
<dbReference type="PANTHER" id="PTHR30126:SF99">
    <property type="entry name" value="TRANSCRIPTIONAL REGULATOR LYSR FAMILY"/>
    <property type="match status" value="1"/>
</dbReference>
<dbReference type="Pfam" id="PF03466">
    <property type="entry name" value="LysR_substrate"/>
    <property type="match status" value="1"/>
</dbReference>
<keyword evidence="4" id="KW-0804">Transcription</keyword>
<dbReference type="EMBL" id="QQOH01000001">
    <property type="protein sequence ID" value="RDE25016.1"/>
    <property type="molecule type" value="Genomic_DNA"/>
</dbReference>
<organism evidence="6 7">
    <name type="scientific">Motiliproteus coralliicola</name>
    <dbReference type="NCBI Taxonomy" id="2283196"/>
    <lineage>
        <taxon>Bacteria</taxon>
        <taxon>Pseudomonadati</taxon>
        <taxon>Pseudomonadota</taxon>
        <taxon>Gammaproteobacteria</taxon>
        <taxon>Oceanospirillales</taxon>
        <taxon>Oceanospirillaceae</taxon>
        <taxon>Motiliproteus</taxon>
    </lineage>
</organism>
<dbReference type="OrthoDB" id="5289754at2"/>
<dbReference type="CDD" id="cd05466">
    <property type="entry name" value="PBP2_LTTR_substrate"/>
    <property type="match status" value="1"/>
</dbReference>
<proteinExistence type="inferred from homology"/>
<evidence type="ECO:0000256" key="3">
    <source>
        <dbReference type="ARBA" id="ARBA00023125"/>
    </source>
</evidence>
<dbReference type="SUPFAM" id="SSF53850">
    <property type="entry name" value="Periplasmic binding protein-like II"/>
    <property type="match status" value="1"/>
</dbReference>
<dbReference type="PROSITE" id="PS50931">
    <property type="entry name" value="HTH_LYSR"/>
    <property type="match status" value="1"/>
</dbReference>
<evidence type="ECO:0000256" key="2">
    <source>
        <dbReference type="ARBA" id="ARBA00023015"/>
    </source>
</evidence>
<dbReference type="PRINTS" id="PR00039">
    <property type="entry name" value="HTHLYSR"/>
</dbReference>
<dbReference type="InterPro" id="IPR005119">
    <property type="entry name" value="LysR_subst-bd"/>
</dbReference>
<protein>
    <submittedName>
        <fullName evidence="6">LysR family transcriptional regulator</fullName>
    </submittedName>
</protein>
<keyword evidence="2" id="KW-0805">Transcription regulation</keyword>
<dbReference type="Pfam" id="PF00126">
    <property type="entry name" value="HTH_1"/>
    <property type="match status" value="1"/>
</dbReference>
<dbReference type="FunFam" id="1.10.10.10:FF:000001">
    <property type="entry name" value="LysR family transcriptional regulator"/>
    <property type="match status" value="1"/>
</dbReference>
<dbReference type="Gene3D" id="3.40.190.10">
    <property type="entry name" value="Periplasmic binding protein-like II"/>
    <property type="match status" value="2"/>
</dbReference>
<dbReference type="SUPFAM" id="SSF46785">
    <property type="entry name" value="Winged helix' DNA-binding domain"/>
    <property type="match status" value="1"/>
</dbReference>
<dbReference type="Proteomes" id="UP000253769">
    <property type="component" value="Unassembled WGS sequence"/>
</dbReference>
<dbReference type="RefSeq" id="WP_114694610.1">
    <property type="nucleotide sequence ID" value="NZ_QQOH01000001.1"/>
</dbReference>
<reference evidence="6 7" key="1">
    <citation type="submission" date="2018-07" db="EMBL/GenBank/DDBJ databases">
        <title>Motiliproteus coralliicola sp. nov., a bacterium isolated from Coral.</title>
        <authorList>
            <person name="Wang G."/>
        </authorList>
    </citation>
    <scope>NUCLEOTIDE SEQUENCE [LARGE SCALE GENOMIC DNA]</scope>
    <source>
        <strain evidence="6 7">C34</strain>
    </source>
</reference>
<comment type="similarity">
    <text evidence="1">Belongs to the LysR transcriptional regulatory family.</text>
</comment>
<dbReference type="GO" id="GO:0003700">
    <property type="term" value="F:DNA-binding transcription factor activity"/>
    <property type="evidence" value="ECO:0007669"/>
    <property type="project" value="InterPro"/>
</dbReference>
<name>A0A369WWV0_9GAMM</name>
<dbReference type="PANTHER" id="PTHR30126">
    <property type="entry name" value="HTH-TYPE TRANSCRIPTIONAL REGULATOR"/>
    <property type="match status" value="1"/>
</dbReference>